<gene>
    <name evidence="1" type="ORF">NLG97_g6947</name>
</gene>
<dbReference type="EMBL" id="JANAKD010000993">
    <property type="protein sequence ID" value="KAJ3484894.1"/>
    <property type="molecule type" value="Genomic_DNA"/>
</dbReference>
<evidence type="ECO:0000313" key="2">
    <source>
        <dbReference type="Proteomes" id="UP001148737"/>
    </source>
</evidence>
<reference evidence="1" key="1">
    <citation type="submission" date="2022-07" db="EMBL/GenBank/DDBJ databases">
        <title>Genome Sequence of Lecanicillium saksenae.</title>
        <authorList>
            <person name="Buettner E."/>
        </authorList>
    </citation>
    <scope>NUCLEOTIDE SEQUENCE</scope>
    <source>
        <strain evidence="1">VT-O1</strain>
    </source>
</reference>
<protein>
    <submittedName>
        <fullName evidence="1">Uncharacterized protein</fullName>
    </submittedName>
</protein>
<organism evidence="1 2">
    <name type="scientific">Lecanicillium saksenae</name>
    <dbReference type="NCBI Taxonomy" id="468837"/>
    <lineage>
        <taxon>Eukaryota</taxon>
        <taxon>Fungi</taxon>
        <taxon>Dikarya</taxon>
        <taxon>Ascomycota</taxon>
        <taxon>Pezizomycotina</taxon>
        <taxon>Sordariomycetes</taxon>
        <taxon>Hypocreomycetidae</taxon>
        <taxon>Hypocreales</taxon>
        <taxon>Cordycipitaceae</taxon>
        <taxon>Lecanicillium</taxon>
    </lineage>
</organism>
<comment type="caution">
    <text evidence="1">The sequence shown here is derived from an EMBL/GenBank/DDBJ whole genome shotgun (WGS) entry which is preliminary data.</text>
</comment>
<evidence type="ECO:0000313" key="1">
    <source>
        <dbReference type="EMBL" id="KAJ3484894.1"/>
    </source>
</evidence>
<name>A0ACC1QPG8_9HYPO</name>
<keyword evidence="2" id="KW-1185">Reference proteome</keyword>
<proteinExistence type="predicted"/>
<dbReference type="Proteomes" id="UP001148737">
    <property type="component" value="Unassembled WGS sequence"/>
</dbReference>
<sequence>MIYTILADVTTKAQRSTAFLYLSGILTTCGLVANPLTSLMMNGLGAWFTVYSGFVLMSLSLILVTTLPETRSAAVVKQAEAARNAERVSNASTEGKWWDIRPMLRAAWTQIVVINQTLFVGNPRVGTLLLSTVFFTVGKCVMMLMLQYVTKRFGWTWAKAGLIAAVKNVASLVLTVAILPAVSQLLLKSGMAPLFKDWWIARASALISAVGMLVTGMAPTIPLFIAALVFTECGGGLQPALCSVVTELVDKRHVALVMTVLSISLTVSEMVAGPVMAQTFNAGLYLGGIWVVDKLKPRDPRVKYFTAPIRGKTYGYMVAEPTSTPIDTILLVHGFPDFSFGWRYQIPHLLSLGYKVIAPDALGYATTDAPQELEAYSGSSLADDIADLGRYIVGPNAKLIVGGHDMGGQISWQVAIRHPQLVKAVFSVCTPILEVSDTYSSLKDMIAAGKWTHFGYQLQFAGADVEEKIQGREKILWHQHHVGCQI</sequence>
<accession>A0ACC1QPG8</accession>